<keyword evidence="2 5" id="KW-0812">Transmembrane</keyword>
<evidence type="ECO:0000256" key="4">
    <source>
        <dbReference type="ARBA" id="ARBA00023136"/>
    </source>
</evidence>
<dbReference type="PANTHER" id="PTHR22911">
    <property type="entry name" value="ACYL-MALONYL CONDENSING ENZYME-RELATED"/>
    <property type="match status" value="1"/>
</dbReference>
<dbReference type="EMBL" id="KI912109">
    <property type="protein sequence ID" value="ETS86201.1"/>
    <property type="molecule type" value="Genomic_DNA"/>
</dbReference>
<evidence type="ECO:0000256" key="1">
    <source>
        <dbReference type="ARBA" id="ARBA00004141"/>
    </source>
</evidence>
<keyword evidence="3 5" id="KW-1133">Transmembrane helix</keyword>
<feature type="transmembrane region" description="Helical" evidence="5">
    <location>
        <begin position="290"/>
        <end position="308"/>
    </location>
</feature>
<evidence type="ECO:0000313" key="7">
    <source>
        <dbReference type="EMBL" id="ETS86201.1"/>
    </source>
</evidence>
<organism evidence="7 8">
    <name type="scientific">Pestalotiopsis fici (strain W106-1 / CGMCC3.15140)</name>
    <dbReference type="NCBI Taxonomy" id="1229662"/>
    <lineage>
        <taxon>Eukaryota</taxon>
        <taxon>Fungi</taxon>
        <taxon>Dikarya</taxon>
        <taxon>Ascomycota</taxon>
        <taxon>Pezizomycotina</taxon>
        <taxon>Sordariomycetes</taxon>
        <taxon>Xylariomycetidae</taxon>
        <taxon>Amphisphaeriales</taxon>
        <taxon>Sporocadaceae</taxon>
        <taxon>Pestalotiopsis</taxon>
    </lineage>
</organism>
<sequence length="348" mass="37766">MASPRAYFWPRQKPVLLVLASQILAAVVNGLAKTLETGCDRVHPLQILNIRLLITGVACLVYLMITKSADGLWGPEHLMIHLFVRGITGICGAVGFYFSIRYLTLAEATALNFLAPLGSILLAKYICDESFGWVDISAAVAALLSVVCVLQPKAIFVPEATTNPALNQEPHTTIGLLYGSLGVFGGMVSLTAIRYIGTKTNPVIGINYFAWLTVAATTVGLMILPNISWPSGTVQWIQLLLIGLFGFGMEYLLAMGLSGDVPATATVMIYSQIFWAVLFDWFNSKTVSNFWTWFGSIGILLSLSAASLSQATRPPAYSLLQMQEGEEMILHDRQATSTKRIIGASQIL</sequence>
<feature type="transmembrane region" description="Helical" evidence="5">
    <location>
        <begin position="78"/>
        <end position="98"/>
    </location>
</feature>
<feature type="transmembrane region" description="Helical" evidence="5">
    <location>
        <begin position="208"/>
        <end position="229"/>
    </location>
</feature>
<keyword evidence="4 5" id="KW-0472">Membrane</keyword>
<evidence type="ECO:0000256" key="5">
    <source>
        <dbReference type="SAM" id="Phobius"/>
    </source>
</evidence>
<evidence type="ECO:0000259" key="6">
    <source>
        <dbReference type="Pfam" id="PF00892"/>
    </source>
</evidence>
<keyword evidence="8" id="KW-1185">Reference proteome</keyword>
<feature type="transmembrane region" description="Helical" evidence="5">
    <location>
        <begin position="176"/>
        <end position="196"/>
    </location>
</feature>
<dbReference type="GO" id="GO:0016020">
    <property type="term" value="C:membrane"/>
    <property type="evidence" value="ECO:0007669"/>
    <property type="project" value="UniProtKB-SubCell"/>
</dbReference>
<feature type="transmembrane region" description="Helical" evidence="5">
    <location>
        <begin position="110"/>
        <end position="127"/>
    </location>
</feature>
<feature type="transmembrane region" description="Helical" evidence="5">
    <location>
        <begin position="48"/>
        <end position="66"/>
    </location>
</feature>
<gene>
    <name evidence="7" type="ORF">PFICI_00029</name>
</gene>
<name>W3XLR6_PESFW</name>
<evidence type="ECO:0000256" key="2">
    <source>
        <dbReference type="ARBA" id="ARBA00022692"/>
    </source>
</evidence>
<dbReference type="OrthoDB" id="306876at2759"/>
<proteinExistence type="predicted"/>
<dbReference type="KEGG" id="pfy:PFICI_00029"/>
<dbReference type="SUPFAM" id="SSF103481">
    <property type="entry name" value="Multidrug resistance efflux transporter EmrE"/>
    <property type="match status" value="2"/>
</dbReference>
<dbReference type="RefSeq" id="XP_007826801.1">
    <property type="nucleotide sequence ID" value="XM_007828610.1"/>
</dbReference>
<dbReference type="GeneID" id="19265042"/>
<reference evidence="8" key="1">
    <citation type="journal article" date="2015" name="BMC Genomics">
        <title>Genomic and transcriptomic analysis of the endophytic fungus Pestalotiopsis fici reveals its lifestyle and high potential for synthesis of natural products.</title>
        <authorList>
            <person name="Wang X."/>
            <person name="Zhang X."/>
            <person name="Liu L."/>
            <person name="Xiang M."/>
            <person name="Wang W."/>
            <person name="Sun X."/>
            <person name="Che Y."/>
            <person name="Guo L."/>
            <person name="Liu G."/>
            <person name="Guo L."/>
            <person name="Wang C."/>
            <person name="Yin W.B."/>
            <person name="Stadler M."/>
            <person name="Zhang X."/>
            <person name="Liu X."/>
        </authorList>
    </citation>
    <scope>NUCLEOTIDE SEQUENCE [LARGE SCALE GENOMIC DNA]</scope>
    <source>
        <strain evidence="8">W106-1 / CGMCC3.15140</strain>
    </source>
</reference>
<dbReference type="HOGENOM" id="CLU_032828_4_3_1"/>
<evidence type="ECO:0000313" key="8">
    <source>
        <dbReference type="Proteomes" id="UP000030651"/>
    </source>
</evidence>
<protein>
    <recommendedName>
        <fullName evidence="6">EamA domain-containing protein</fullName>
    </recommendedName>
</protein>
<feature type="domain" description="EamA" evidence="6">
    <location>
        <begin position="14"/>
        <end position="150"/>
    </location>
</feature>
<dbReference type="PANTHER" id="PTHR22911:SF6">
    <property type="entry name" value="SOLUTE CARRIER FAMILY 35 MEMBER G1"/>
    <property type="match status" value="1"/>
</dbReference>
<dbReference type="Pfam" id="PF00892">
    <property type="entry name" value="EamA"/>
    <property type="match status" value="1"/>
</dbReference>
<feature type="transmembrane region" description="Helical" evidence="5">
    <location>
        <begin position="235"/>
        <end position="254"/>
    </location>
</feature>
<feature type="transmembrane region" description="Helical" evidence="5">
    <location>
        <begin position="261"/>
        <end position="278"/>
    </location>
</feature>
<dbReference type="InParanoid" id="W3XLR6"/>
<dbReference type="eggNOG" id="KOG4510">
    <property type="taxonomic scope" value="Eukaryota"/>
</dbReference>
<dbReference type="InterPro" id="IPR000620">
    <property type="entry name" value="EamA_dom"/>
</dbReference>
<accession>W3XLR6</accession>
<dbReference type="Proteomes" id="UP000030651">
    <property type="component" value="Unassembled WGS sequence"/>
</dbReference>
<evidence type="ECO:0000256" key="3">
    <source>
        <dbReference type="ARBA" id="ARBA00022989"/>
    </source>
</evidence>
<dbReference type="OMA" id="TIMIYSQ"/>
<dbReference type="InterPro" id="IPR037185">
    <property type="entry name" value="EmrE-like"/>
</dbReference>
<dbReference type="AlphaFoldDB" id="W3XLR6"/>
<comment type="subcellular location">
    <subcellularLocation>
        <location evidence="1">Membrane</location>
        <topology evidence="1">Multi-pass membrane protein</topology>
    </subcellularLocation>
</comment>